<dbReference type="SUPFAM" id="SSF47413">
    <property type="entry name" value="lambda repressor-like DNA-binding domains"/>
    <property type="match status" value="1"/>
</dbReference>
<gene>
    <name evidence="2" type="ORF">FHS42_005005</name>
</gene>
<keyword evidence="3" id="KW-1185">Reference proteome</keyword>
<dbReference type="Pfam" id="PF13560">
    <property type="entry name" value="HTH_31"/>
    <property type="match status" value="1"/>
</dbReference>
<dbReference type="PROSITE" id="PS50943">
    <property type="entry name" value="HTH_CROC1"/>
    <property type="match status" value="1"/>
</dbReference>
<name>A0A7W9V158_9ACTN</name>
<dbReference type="InterPro" id="IPR001387">
    <property type="entry name" value="Cro/C1-type_HTH"/>
</dbReference>
<sequence>MSTDYQRAREALGVRLRTLRTGGGLTGRQLAERCHWPHSKVSKLENGRQTATPEVLDEWARGCGVPEEAEDLQRRLRGLEAHVQSRRRQLSAGHGPIQEQSVVEYRGTQTIRAYEATVIPGLFQTPDYARALLIHNAEIHQTPRDTEAAVRARMRRQQELYEPGKRHRIILWEGALHARPCAPETLAAQLDRLAGLIGLDRVSLGIIPLGAPMALTPKHGFWIFDERLVRVETISTELRLDDPADVALYGRTWDRLNNAAAYGPDAHRVLTRARRLLASA</sequence>
<dbReference type="InterPro" id="IPR043917">
    <property type="entry name" value="DUF5753"/>
</dbReference>
<dbReference type="GO" id="GO:0003677">
    <property type="term" value="F:DNA binding"/>
    <property type="evidence" value="ECO:0007669"/>
    <property type="project" value="InterPro"/>
</dbReference>
<feature type="domain" description="HTH cro/C1-type" evidence="1">
    <location>
        <begin position="16"/>
        <end position="72"/>
    </location>
</feature>
<comment type="caution">
    <text evidence="2">The sequence shown here is derived from an EMBL/GenBank/DDBJ whole genome shotgun (WGS) entry which is preliminary data.</text>
</comment>
<dbReference type="InterPro" id="IPR010982">
    <property type="entry name" value="Lambda_DNA-bd_dom_sf"/>
</dbReference>
<reference evidence="2 3" key="1">
    <citation type="submission" date="2020-08" db="EMBL/GenBank/DDBJ databases">
        <title>Genomic Encyclopedia of Type Strains, Phase III (KMG-III): the genomes of soil and plant-associated and newly described type strains.</title>
        <authorList>
            <person name="Whitman W."/>
        </authorList>
    </citation>
    <scope>NUCLEOTIDE SEQUENCE [LARGE SCALE GENOMIC DNA]</scope>
    <source>
        <strain evidence="2 3">CECT 8305</strain>
    </source>
</reference>
<evidence type="ECO:0000313" key="3">
    <source>
        <dbReference type="Proteomes" id="UP000588098"/>
    </source>
</evidence>
<dbReference type="Gene3D" id="1.10.260.40">
    <property type="entry name" value="lambda repressor-like DNA-binding domains"/>
    <property type="match status" value="1"/>
</dbReference>
<evidence type="ECO:0000313" key="2">
    <source>
        <dbReference type="EMBL" id="MBB5937921.1"/>
    </source>
</evidence>
<evidence type="ECO:0000259" key="1">
    <source>
        <dbReference type="PROSITE" id="PS50943"/>
    </source>
</evidence>
<dbReference type="CDD" id="cd00093">
    <property type="entry name" value="HTH_XRE"/>
    <property type="match status" value="1"/>
</dbReference>
<protein>
    <submittedName>
        <fullName evidence="2">Transcriptional regulator with XRE-family HTH domain</fullName>
    </submittedName>
</protein>
<dbReference type="Pfam" id="PF19054">
    <property type="entry name" value="DUF5753"/>
    <property type="match status" value="1"/>
</dbReference>
<organism evidence="2 3">
    <name type="scientific">Streptomyces zagrosensis</name>
    <dbReference type="NCBI Taxonomy" id="1042984"/>
    <lineage>
        <taxon>Bacteria</taxon>
        <taxon>Bacillati</taxon>
        <taxon>Actinomycetota</taxon>
        <taxon>Actinomycetes</taxon>
        <taxon>Kitasatosporales</taxon>
        <taxon>Streptomycetaceae</taxon>
        <taxon>Streptomyces</taxon>
    </lineage>
</organism>
<proteinExistence type="predicted"/>
<dbReference type="EMBL" id="JACHJL010000013">
    <property type="protein sequence ID" value="MBB5937921.1"/>
    <property type="molecule type" value="Genomic_DNA"/>
</dbReference>
<dbReference type="RefSeq" id="WP_184575240.1">
    <property type="nucleotide sequence ID" value="NZ_JACHJL010000013.1"/>
</dbReference>
<dbReference type="SMART" id="SM00530">
    <property type="entry name" value="HTH_XRE"/>
    <property type="match status" value="1"/>
</dbReference>
<dbReference type="AlphaFoldDB" id="A0A7W9V158"/>
<dbReference type="Proteomes" id="UP000588098">
    <property type="component" value="Unassembled WGS sequence"/>
</dbReference>
<accession>A0A7W9V158</accession>